<sequence>MKRKMLAFAVVPMLLLTGAGCESKDKKKDEAMEVSVKENKKEDYNKNALYLLEDYTKQSEEIKDLVDSRKSNKKKAEKLKELSKPYFELTGKIDKLDYKLTEDIKPQLNVSKAMIYSKHGVESIQKGLEKDAKDSIEIARKDLDEASELVDKATKELSKKK</sequence>
<keyword evidence="1" id="KW-0175">Coiled coil</keyword>
<protein>
    <recommendedName>
        <fullName evidence="6">Lipoprotein</fullName>
    </recommendedName>
</protein>
<keyword evidence="3" id="KW-0614">Plasmid</keyword>
<name>A0AAP8KUV5_BACMY</name>
<dbReference type="KEGG" id="bmyo:BG05_5553"/>
<dbReference type="Proteomes" id="UP000596196">
    <property type="component" value="Plasmid unnamed2"/>
</dbReference>
<dbReference type="AlphaFoldDB" id="A0AAP8KUV5"/>
<dbReference type="PROSITE" id="PS51257">
    <property type="entry name" value="PROKAR_LIPOPROTEIN"/>
    <property type="match status" value="1"/>
</dbReference>
<proteinExistence type="predicted"/>
<keyword evidence="5" id="KW-1185">Reference proteome</keyword>
<reference evidence="2 4" key="1">
    <citation type="submission" date="2016-10" db="EMBL/GenBank/DDBJ databases">
        <title>Genome Sequence of Bacillus weihenstephanensis GM6LP.</title>
        <authorList>
            <person name="Poehlein A."/>
            <person name="Wemheuer F."/>
            <person name="Hollensteiner J."/>
            <person name="Wemheuer B."/>
        </authorList>
    </citation>
    <scope>NUCLEOTIDE SEQUENCE [LARGE SCALE GENOMIC DNA]</scope>
    <source>
        <strain evidence="2 4">GM6LP</strain>
    </source>
</reference>
<evidence type="ECO:0000256" key="1">
    <source>
        <dbReference type="SAM" id="Coils"/>
    </source>
</evidence>
<feature type="coiled-coil region" evidence="1">
    <location>
        <begin position="129"/>
        <end position="156"/>
    </location>
</feature>
<dbReference type="EMBL" id="CP065876">
    <property type="protein sequence ID" value="QQA13506.1"/>
    <property type="molecule type" value="Genomic_DNA"/>
</dbReference>
<reference evidence="3 5" key="2">
    <citation type="submission" date="2020-12" db="EMBL/GenBank/DDBJ databases">
        <title>FDA dAtabase for Regulatory Grade micrObial Sequences (FDA-ARGOS): Supporting development and validation of Infectious Disease Dx tests.</title>
        <authorList>
            <person name="Nelson B."/>
            <person name="Plummer A."/>
            <person name="Tallon L."/>
            <person name="Sadzewicz L."/>
            <person name="Zhao X."/>
            <person name="Boylan J."/>
            <person name="Ott S."/>
            <person name="Bowen H."/>
            <person name="Vavikolanu K."/>
            <person name="Mehta A."/>
            <person name="Aluvathingal J."/>
            <person name="Nadendla S."/>
            <person name="Myers T."/>
            <person name="Yan Y."/>
            <person name="Sichtig H."/>
        </authorList>
    </citation>
    <scope>NUCLEOTIDE SEQUENCE [LARGE SCALE GENOMIC DNA]</scope>
    <source>
        <strain evidence="3 5">FDAARGOS_924</strain>
        <plasmid evidence="3 5">unnamed2</plasmid>
    </source>
</reference>
<accession>A0AAP8KUV5</accession>
<evidence type="ECO:0000313" key="5">
    <source>
        <dbReference type="Proteomes" id="UP000596196"/>
    </source>
</evidence>
<dbReference type="EMBL" id="MKZQ01000021">
    <property type="protein sequence ID" value="PJN70911.1"/>
    <property type="molecule type" value="Genomic_DNA"/>
</dbReference>
<geneLocation type="plasmid" evidence="3 5">
    <name>unnamed2</name>
</geneLocation>
<evidence type="ECO:0000313" key="2">
    <source>
        <dbReference type="EMBL" id="PJN70911.1"/>
    </source>
</evidence>
<organism evidence="2 4">
    <name type="scientific">Bacillus mycoides</name>
    <dbReference type="NCBI Taxonomy" id="1405"/>
    <lineage>
        <taxon>Bacteria</taxon>
        <taxon>Bacillati</taxon>
        <taxon>Bacillota</taxon>
        <taxon>Bacilli</taxon>
        <taxon>Bacillales</taxon>
        <taxon>Bacillaceae</taxon>
        <taxon>Bacillus</taxon>
        <taxon>Bacillus cereus group</taxon>
    </lineage>
</organism>
<evidence type="ECO:0008006" key="6">
    <source>
        <dbReference type="Google" id="ProtNLM"/>
    </source>
</evidence>
<evidence type="ECO:0000313" key="3">
    <source>
        <dbReference type="EMBL" id="QQA13506.1"/>
    </source>
</evidence>
<gene>
    <name evidence="2" type="ORF">BACWE_21730</name>
    <name evidence="3" type="ORF">I6G81_01005</name>
</gene>
<evidence type="ECO:0000313" key="4">
    <source>
        <dbReference type="Proteomes" id="UP000236165"/>
    </source>
</evidence>
<dbReference type="Proteomes" id="UP000236165">
    <property type="component" value="Unassembled WGS sequence"/>
</dbReference>
<dbReference type="RefSeq" id="WP_002191510.1">
    <property type="nucleotide sequence ID" value="NZ_CP009691.1"/>
</dbReference>